<feature type="domain" description="Mce/MlaD" evidence="1">
    <location>
        <begin position="41"/>
        <end position="115"/>
    </location>
</feature>
<comment type="caution">
    <text evidence="3">The sequence shown here is derived from an EMBL/GenBank/DDBJ whole genome shotgun (WGS) entry which is preliminary data.</text>
</comment>
<dbReference type="InterPro" id="IPR005693">
    <property type="entry name" value="Mce"/>
</dbReference>
<dbReference type="NCBIfam" id="TIGR00996">
    <property type="entry name" value="Mtu_fam_mce"/>
    <property type="match status" value="1"/>
</dbReference>
<dbReference type="PANTHER" id="PTHR33371:SF16">
    <property type="entry name" value="MCE-FAMILY PROTEIN MCE3F"/>
    <property type="match status" value="1"/>
</dbReference>
<evidence type="ECO:0000313" key="4">
    <source>
        <dbReference type="Proteomes" id="UP000319769"/>
    </source>
</evidence>
<dbReference type="InterPro" id="IPR052336">
    <property type="entry name" value="MlaD_Phospholipid_Transporter"/>
</dbReference>
<dbReference type="Proteomes" id="UP000319769">
    <property type="component" value="Unassembled WGS sequence"/>
</dbReference>
<dbReference type="EMBL" id="VMNW02000089">
    <property type="protein sequence ID" value="KAA9152317.1"/>
    <property type="molecule type" value="Genomic_DNA"/>
</dbReference>
<gene>
    <name evidence="3" type="ORF">FPZ12_037170</name>
</gene>
<evidence type="ECO:0000259" key="1">
    <source>
        <dbReference type="Pfam" id="PF02470"/>
    </source>
</evidence>
<dbReference type="Pfam" id="PF11887">
    <property type="entry name" value="Mce4_CUP1"/>
    <property type="match status" value="1"/>
</dbReference>
<dbReference type="AlphaFoldDB" id="A0A5N0UNS0"/>
<dbReference type="InterPro" id="IPR024516">
    <property type="entry name" value="Mce_C"/>
</dbReference>
<dbReference type="GO" id="GO:0005576">
    <property type="term" value="C:extracellular region"/>
    <property type="evidence" value="ECO:0007669"/>
    <property type="project" value="TreeGrafter"/>
</dbReference>
<organism evidence="3 4">
    <name type="scientific">Amycolatopsis acidicola</name>
    <dbReference type="NCBI Taxonomy" id="2596893"/>
    <lineage>
        <taxon>Bacteria</taxon>
        <taxon>Bacillati</taxon>
        <taxon>Actinomycetota</taxon>
        <taxon>Actinomycetes</taxon>
        <taxon>Pseudonocardiales</taxon>
        <taxon>Pseudonocardiaceae</taxon>
        <taxon>Amycolatopsis</taxon>
    </lineage>
</organism>
<sequence>MITRATRVRITVFVIVALAGIAYVGAEYAGLGRLFGADGMVVRLRLQTSGGIFTNAEVTYRGVAVGRVGAMRLTETGLEADLDIDDSAPPIPASARAVVADRSAVGEQYVDLQPPNGDGPYLAEGSVIEQNRTSTPIPPQTLLSDVDRLARSVPEGSLRTVVNELNTAFSGLGPSLQTLLDSANSFTQAARQHLPQTLGLISDSRTVLDTQQAEADQIKEFSTGLNQLAGQLRASDPDLRTVLTTAPVAAGQIDAILRDAGPDLGVVLANGLTVAQLTETRTKGITQLLVAYPIAIATAPSANPDGTGHLGMVLNFFDPMPCTKGYEGTVQHNGTDPTVSPTNTQAYCALPPSTGVDVRGANNAPG</sequence>
<reference evidence="3" key="1">
    <citation type="submission" date="2019-09" db="EMBL/GenBank/DDBJ databases">
        <authorList>
            <person name="Teo W.F.A."/>
            <person name="Duangmal K."/>
        </authorList>
    </citation>
    <scope>NUCLEOTIDE SEQUENCE [LARGE SCALE GENOMIC DNA]</scope>
    <source>
        <strain evidence="3">K81G1</strain>
    </source>
</reference>
<protein>
    <submittedName>
        <fullName evidence="3">MCE family protein</fullName>
    </submittedName>
</protein>
<proteinExistence type="predicted"/>
<evidence type="ECO:0000259" key="2">
    <source>
        <dbReference type="Pfam" id="PF11887"/>
    </source>
</evidence>
<dbReference type="OrthoDB" id="4741753at2"/>
<dbReference type="PANTHER" id="PTHR33371">
    <property type="entry name" value="INTERMEMBRANE PHOSPHOLIPID TRANSPORT SYSTEM BINDING PROTEIN MLAD-RELATED"/>
    <property type="match status" value="1"/>
</dbReference>
<keyword evidence="4" id="KW-1185">Reference proteome</keyword>
<accession>A0A5N0UNS0</accession>
<dbReference type="RefSeq" id="WP_144753306.1">
    <property type="nucleotide sequence ID" value="NZ_VMNW02000089.1"/>
</dbReference>
<evidence type="ECO:0000313" key="3">
    <source>
        <dbReference type="EMBL" id="KAA9152317.1"/>
    </source>
</evidence>
<feature type="domain" description="Mammalian cell entry C-terminal" evidence="2">
    <location>
        <begin position="121"/>
        <end position="291"/>
    </location>
</feature>
<name>A0A5N0UNS0_9PSEU</name>
<dbReference type="InterPro" id="IPR003399">
    <property type="entry name" value="Mce/MlaD"/>
</dbReference>
<dbReference type="Pfam" id="PF02470">
    <property type="entry name" value="MlaD"/>
    <property type="match status" value="1"/>
</dbReference>